<evidence type="ECO:0000256" key="2">
    <source>
        <dbReference type="ARBA" id="ARBA00022900"/>
    </source>
</evidence>
<dbReference type="Gene3D" id="2.80.10.50">
    <property type="match status" value="1"/>
</dbReference>
<accession>A0ABU6TDN5</accession>
<comment type="caution">
    <text evidence="5">The sequence shown here is derived from an EMBL/GenBank/DDBJ whole genome shotgun (WGS) entry which is preliminary data.</text>
</comment>
<dbReference type="InterPro" id="IPR002160">
    <property type="entry name" value="Prot_inh_Kunz-lg"/>
</dbReference>
<keyword evidence="3" id="KW-1015">Disulfide bond</keyword>
<dbReference type="PANTHER" id="PTHR33107">
    <property type="entry name" value="KUNITZ TRYPSIN INHIBITOR 2"/>
    <property type="match status" value="1"/>
</dbReference>
<keyword evidence="4" id="KW-0732">Signal</keyword>
<proteinExistence type="predicted"/>
<feature type="chain" id="PRO_5046630440" evidence="4">
    <location>
        <begin position="24"/>
        <end position="222"/>
    </location>
</feature>
<evidence type="ECO:0000313" key="6">
    <source>
        <dbReference type="Proteomes" id="UP001341840"/>
    </source>
</evidence>
<name>A0ABU6TDN5_9FABA</name>
<dbReference type="SUPFAM" id="SSF50386">
    <property type="entry name" value="STI-like"/>
    <property type="match status" value="1"/>
</dbReference>
<feature type="signal peptide" evidence="4">
    <location>
        <begin position="1"/>
        <end position="23"/>
    </location>
</feature>
<evidence type="ECO:0000313" key="5">
    <source>
        <dbReference type="EMBL" id="MED6146805.1"/>
    </source>
</evidence>
<dbReference type="PANTHER" id="PTHR33107:SF21">
    <property type="entry name" value="KUNITZ FAMILY TRYPSIN AND PROTEASE INHIBITOR PROTEIN"/>
    <property type="match status" value="1"/>
</dbReference>
<evidence type="ECO:0000256" key="1">
    <source>
        <dbReference type="ARBA" id="ARBA00022690"/>
    </source>
</evidence>
<dbReference type="Proteomes" id="UP001341840">
    <property type="component" value="Unassembled WGS sequence"/>
</dbReference>
<sequence>MKQAAALATTILFGFILLAFSYSELVLDTEGDRVISGRPYFLGAIRWYPVHNTERGITLAATGKQVDPVTVQVDDSIPYFDGIPVSFSIFRTPIPGADIATETPLEIKFTGINTALSTRWIAFENKGIQSLSVGIGGPEEHPGEAIVESAFCIFKSTNNEYILRYSVPSPGGGNNGINYLYGNVTDYQQGTSPLVLTEDLPTLHFLIYKDTTSDATRTHPVL</sequence>
<dbReference type="SMART" id="SM00452">
    <property type="entry name" value="STI"/>
    <property type="match status" value="1"/>
</dbReference>
<organism evidence="5 6">
    <name type="scientific">Stylosanthes scabra</name>
    <dbReference type="NCBI Taxonomy" id="79078"/>
    <lineage>
        <taxon>Eukaryota</taxon>
        <taxon>Viridiplantae</taxon>
        <taxon>Streptophyta</taxon>
        <taxon>Embryophyta</taxon>
        <taxon>Tracheophyta</taxon>
        <taxon>Spermatophyta</taxon>
        <taxon>Magnoliopsida</taxon>
        <taxon>eudicotyledons</taxon>
        <taxon>Gunneridae</taxon>
        <taxon>Pentapetalae</taxon>
        <taxon>rosids</taxon>
        <taxon>fabids</taxon>
        <taxon>Fabales</taxon>
        <taxon>Fabaceae</taxon>
        <taxon>Papilionoideae</taxon>
        <taxon>50 kb inversion clade</taxon>
        <taxon>dalbergioids sensu lato</taxon>
        <taxon>Dalbergieae</taxon>
        <taxon>Pterocarpus clade</taxon>
        <taxon>Stylosanthes</taxon>
    </lineage>
</organism>
<dbReference type="EMBL" id="JASCZI010090816">
    <property type="protein sequence ID" value="MED6146805.1"/>
    <property type="molecule type" value="Genomic_DNA"/>
</dbReference>
<protein>
    <submittedName>
        <fullName evidence="5">Uncharacterized protein</fullName>
    </submittedName>
</protein>
<keyword evidence="2" id="KW-0722">Serine protease inhibitor</keyword>
<gene>
    <name evidence="5" type="ORF">PIB30_038117</name>
</gene>
<evidence type="ECO:0000256" key="3">
    <source>
        <dbReference type="ARBA" id="ARBA00023157"/>
    </source>
</evidence>
<dbReference type="Pfam" id="PF00197">
    <property type="entry name" value="Kunitz_legume"/>
    <property type="match status" value="1"/>
</dbReference>
<dbReference type="InterPro" id="IPR011065">
    <property type="entry name" value="Kunitz_inhibitor_STI-like_sf"/>
</dbReference>
<keyword evidence="1" id="KW-0646">Protease inhibitor</keyword>
<evidence type="ECO:0000256" key="4">
    <source>
        <dbReference type="SAM" id="SignalP"/>
    </source>
</evidence>
<reference evidence="5 6" key="1">
    <citation type="journal article" date="2023" name="Plants (Basel)">
        <title>Bridging the Gap: Combining Genomics and Transcriptomics Approaches to Understand Stylosanthes scabra, an Orphan Legume from the Brazilian Caatinga.</title>
        <authorList>
            <person name="Ferreira-Neto J.R.C."/>
            <person name="da Silva M.D."/>
            <person name="Binneck E."/>
            <person name="de Melo N.F."/>
            <person name="da Silva R.H."/>
            <person name="de Melo A.L.T.M."/>
            <person name="Pandolfi V."/>
            <person name="Bustamante F.O."/>
            <person name="Brasileiro-Vidal A.C."/>
            <person name="Benko-Iseppon A.M."/>
        </authorList>
    </citation>
    <scope>NUCLEOTIDE SEQUENCE [LARGE SCALE GENOMIC DNA]</scope>
    <source>
        <tissue evidence="5">Leaves</tissue>
    </source>
</reference>
<keyword evidence="6" id="KW-1185">Reference proteome</keyword>